<sequence>MKLNALALLGLAATTLGNPLEIPEALAPLEKVQLEVRELEPRTAAYSVLGQYAVDLIILPVLSELGIQKILGKNGPGPVDLSESALKAIGSIVSSAIEDSWLSRDKASMTTFVQNSRDYTRKNNTEGLIISQLNKAVEYHEDANELINQMLGYGLKAAPAVQTLMGLWVVFKKEEIALTRDLDLIHNEKDHLEKLEGFRTRLGEFIKSLEAFESSFIGTSNRLYRTRFTKPGNYPCPGCICKRKTVRSYFESRPSESAGWTVRRQLSKTWPFCGKTPTGTLNEHRRIITAEYNAAVKDFRTTKRDDFLTGSYDDLLKTMRDLVTWDADRLINSLFVEDSA</sequence>
<keyword evidence="1" id="KW-0732">Signal</keyword>
<dbReference type="AlphaFoldDB" id="A0A4Q4T5Q2"/>
<evidence type="ECO:0000313" key="3">
    <source>
        <dbReference type="Proteomes" id="UP000293360"/>
    </source>
</evidence>
<proteinExistence type="predicted"/>
<keyword evidence="3" id="KW-1185">Reference proteome</keyword>
<feature type="signal peptide" evidence="1">
    <location>
        <begin position="1"/>
        <end position="17"/>
    </location>
</feature>
<feature type="chain" id="PRO_5020298505" evidence="1">
    <location>
        <begin position="18"/>
        <end position="340"/>
    </location>
</feature>
<evidence type="ECO:0000313" key="2">
    <source>
        <dbReference type="EMBL" id="RYP01715.1"/>
    </source>
</evidence>
<organism evidence="2 3">
    <name type="scientific">Monosporascus ibericus</name>
    <dbReference type="NCBI Taxonomy" id="155417"/>
    <lineage>
        <taxon>Eukaryota</taxon>
        <taxon>Fungi</taxon>
        <taxon>Dikarya</taxon>
        <taxon>Ascomycota</taxon>
        <taxon>Pezizomycotina</taxon>
        <taxon>Sordariomycetes</taxon>
        <taxon>Xylariomycetidae</taxon>
        <taxon>Xylariales</taxon>
        <taxon>Xylariales incertae sedis</taxon>
        <taxon>Monosporascus</taxon>
    </lineage>
</organism>
<dbReference type="EMBL" id="QJNU01000351">
    <property type="protein sequence ID" value="RYP01715.1"/>
    <property type="molecule type" value="Genomic_DNA"/>
</dbReference>
<evidence type="ECO:0000256" key="1">
    <source>
        <dbReference type="SAM" id="SignalP"/>
    </source>
</evidence>
<dbReference type="Proteomes" id="UP000293360">
    <property type="component" value="Unassembled WGS sequence"/>
</dbReference>
<comment type="caution">
    <text evidence="2">The sequence shown here is derived from an EMBL/GenBank/DDBJ whole genome shotgun (WGS) entry which is preliminary data.</text>
</comment>
<gene>
    <name evidence="2" type="ORF">DL764_006108</name>
</gene>
<protein>
    <submittedName>
        <fullName evidence="2">Uncharacterized protein</fullName>
    </submittedName>
</protein>
<accession>A0A4Q4T5Q2</accession>
<name>A0A4Q4T5Q2_9PEZI</name>
<reference evidence="2 3" key="1">
    <citation type="submission" date="2018-06" db="EMBL/GenBank/DDBJ databases">
        <title>Complete Genomes of Monosporascus.</title>
        <authorList>
            <person name="Robinson A.J."/>
            <person name="Natvig D.O."/>
        </authorList>
    </citation>
    <scope>NUCLEOTIDE SEQUENCE [LARGE SCALE GENOMIC DNA]</scope>
    <source>
        <strain evidence="2 3">CBS 110550</strain>
    </source>
</reference>